<proteinExistence type="predicted"/>
<reference evidence="2 3" key="1">
    <citation type="submission" date="2012-06" db="EMBL/GenBank/DDBJ databases">
        <title>Finished chromosome of genome of Oscillatoria acuminata PCC 6304.</title>
        <authorList>
            <consortium name="US DOE Joint Genome Institute"/>
            <person name="Gugger M."/>
            <person name="Coursin T."/>
            <person name="Rippka R."/>
            <person name="Tandeau De Marsac N."/>
            <person name="Huntemann M."/>
            <person name="Wei C.-L."/>
            <person name="Han J."/>
            <person name="Detter J.C."/>
            <person name="Han C."/>
            <person name="Tapia R."/>
            <person name="Davenport K."/>
            <person name="Daligault H."/>
            <person name="Erkkila T."/>
            <person name="Gu W."/>
            <person name="Munk A.C.C."/>
            <person name="Teshima H."/>
            <person name="Xu Y."/>
            <person name="Chain P."/>
            <person name="Chen A."/>
            <person name="Krypides N."/>
            <person name="Mavromatis K."/>
            <person name="Markowitz V."/>
            <person name="Szeto E."/>
            <person name="Ivanova N."/>
            <person name="Mikhailova N."/>
            <person name="Ovchinnikova G."/>
            <person name="Pagani I."/>
            <person name="Pati A."/>
            <person name="Goodwin L."/>
            <person name="Peters L."/>
            <person name="Pitluck S."/>
            <person name="Woyke T."/>
            <person name="Kerfeld C."/>
        </authorList>
    </citation>
    <scope>NUCLEOTIDE SEQUENCE [LARGE SCALE GENOMIC DNA]</scope>
    <source>
        <strain evidence="2 3">PCC 6304</strain>
    </source>
</reference>
<organism evidence="2 3">
    <name type="scientific">Oscillatoria acuminata PCC 6304</name>
    <dbReference type="NCBI Taxonomy" id="56110"/>
    <lineage>
        <taxon>Bacteria</taxon>
        <taxon>Bacillati</taxon>
        <taxon>Cyanobacteriota</taxon>
        <taxon>Cyanophyceae</taxon>
        <taxon>Oscillatoriophycideae</taxon>
        <taxon>Oscillatoriales</taxon>
        <taxon>Oscillatoriaceae</taxon>
        <taxon>Oscillatoria</taxon>
    </lineage>
</organism>
<dbReference type="GO" id="GO:0016746">
    <property type="term" value="F:acyltransferase activity"/>
    <property type="evidence" value="ECO:0007669"/>
    <property type="project" value="UniProtKB-KW"/>
</dbReference>
<dbReference type="Pfam" id="PF12146">
    <property type="entry name" value="Hydrolase_4"/>
    <property type="match status" value="1"/>
</dbReference>
<dbReference type="InterPro" id="IPR029058">
    <property type="entry name" value="AB_hydrolase_fold"/>
</dbReference>
<dbReference type="STRING" id="56110.Oscil6304_3215"/>
<dbReference type="OrthoDB" id="528836at2"/>
<evidence type="ECO:0000259" key="1">
    <source>
        <dbReference type="Pfam" id="PF12146"/>
    </source>
</evidence>
<feature type="domain" description="Serine aminopeptidase S33" evidence="1">
    <location>
        <begin position="49"/>
        <end position="112"/>
    </location>
</feature>
<dbReference type="EMBL" id="CP003607">
    <property type="protein sequence ID" value="AFY82793.1"/>
    <property type="molecule type" value="Genomic_DNA"/>
</dbReference>
<protein>
    <submittedName>
        <fullName evidence="2">Putative hydrolase or acyltransferase of alpha/beta superfamily</fullName>
    </submittedName>
</protein>
<dbReference type="InterPro" id="IPR022742">
    <property type="entry name" value="Hydrolase_4"/>
</dbReference>
<keyword evidence="2" id="KW-0808">Transferase</keyword>
<dbReference type="AlphaFoldDB" id="K9TK83"/>
<keyword evidence="2" id="KW-0378">Hydrolase</keyword>
<dbReference type="eggNOG" id="COG1075">
    <property type="taxonomic scope" value="Bacteria"/>
</dbReference>
<dbReference type="KEGG" id="oac:Oscil6304_3215"/>
<evidence type="ECO:0000313" key="3">
    <source>
        <dbReference type="Proteomes" id="UP000010367"/>
    </source>
</evidence>
<dbReference type="PANTHER" id="PTHR37946:SF1">
    <property type="entry name" value="SLL1969 PROTEIN"/>
    <property type="match status" value="1"/>
</dbReference>
<dbReference type="PANTHER" id="PTHR37946">
    <property type="entry name" value="SLL1969 PROTEIN"/>
    <property type="match status" value="1"/>
</dbReference>
<dbReference type="RefSeq" id="WP_015149426.1">
    <property type="nucleotide sequence ID" value="NC_019693.1"/>
</dbReference>
<sequence>MSESPDFILYAQHGWADTHHKIATLAEALKTSNCRIITPNLGWLRTFYRIEPLIKTVETLVGETLATYPTTPMRIIGHSMGGLIWLEVLHRHPEWRSQIHSLVLLASPVGGADLARILDPFKWGLGMGRDLGINRRKIAESLAEIIPTLIIAGDTDNGSDRTISIESTKFDRAQFICLPGISHPALSNHPQLVQIIRDFWDNPVISPLPEADLTYAVIQHLRALSAMTAAHRRDFVRAKPYLTFNTGMKIRVWKNPVQVHHVFIENPLGICVFCGFVGWQHTQDLYRVLAQIAEEFQENLTESSVLSSV</sequence>
<dbReference type="HOGENOM" id="CLU_079308_0_0_3"/>
<evidence type="ECO:0000313" key="2">
    <source>
        <dbReference type="EMBL" id="AFY82793.1"/>
    </source>
</evidence>
<name>K9TK83_9CYAN</name>
<gene>
    <name evidence="2" type="ORF">Oscil6304_3215</name>
</gene>
<dbReference type="Proteomes" id="UP000010367">
    <property type="component" value="Chromosome"/>
</dbReference>
<dbReference type="GO" id="GO:0016787">
    <property type="term" value="F:hydrolase activity"/>
    <property type="evidence" value="ECO:0007669"/>
    <property type="project" value="UniProtKB-KW"/>
</dbReference>
<dbReference type="InParanoid" id="K9TK83"/>
<keyword evidence="3" id="KW-1185">Reference proteome</keyword>
<dbReference type="Gene3D" id="3.40.50.1820">
    <property type="entry name" value="alpha/beta hydrolase"/>
    <property type="match status" value="1"/>
</dbReference>
<dbReference type="SUPFAM" id="SSF53474">
    <property type="entry name" value="alpha/beta-Hydrolases"/>
    <property type="match status" value="1"/>
</dbReference>
<keyword evidence="2" id="KW-0012">Acyltransferase</keyword>
<accession>K9TK83</accession>